<dbReference type="PANTHER" id="PTHR44068">
    <property type="entry name" value="ZGC:194242"/>
    <property type="match status" value="1"/>
</dbReference>
<keyword evidence="2" id="KW-0489">Methyltransferase</keyword>
<organism evidence="2 3">
    <name type="scientific">Rubidibacter lacunae KORDI 51-2</name>
    <dbReference type="NCBI Taxonomy" id="582515"/>
    <lineage>
        <taxon>Bacteria</taxon>
        <taxon>Bacillati</taxon>
        <taxon>Cyanobacteriota</taxon>
        <taxon>Cyanophyceae</taxon>
        <taxon>Oscillatoriophycideae</taxon>
        <taxon>Chroococcales</taxon>
        <taxon>Aphanothecaceae</taxon>
        <taxon>Rubidibacter</taxon>
    </lineage>
</organism>
<dbReference type="EMBL" id="ASSJ01000017">
    <property type="protein sequence ID" value="ERN42460.1"/>
    <property type="molecule type" value="Genomic_DNA"/>
</dbReference>
<gene>
    <name evidence="2" type="ORF">KR51_00007690</name>
</gene>
<dbReference type="GO" id="GO:0032259">
    <property type="term" value="P:methylation"/>
    <property type="evidence" value="ECO:0007669"/>
    <property type="project" value="UniProtKB-KW"/>
</dbReference>
<name>U5DRZ8_9CHRO</name>
<protein>
    <submittedName>
        <fullName evidence="2">Methyltransferase domain protein</fullName>
    </submittedName>
</protein>
<dbReference type="CDD" id="cd02440">
    <property type="entry name" value="AdoMet_MTases"/>
    <property type="match status" value="1"/>
</dbReference>
<dbReference type="InterPro" id="IPR050447">
    <property type="entry name" value="Erg6_SMT_methyltransf"/>
</dbReference>
<dbReference type="InterPro" id="IPR041698">
    <property type="entry name" value="Methyltransf_25"/>
</dbReference>
<dbReference type="PANTHER" id="PTHR44068:SF11">
    <property type="entry name" value="GERANYL DIPHOSPHATE 2-C-METHYLTRANSFERASE"/>
    <property type="match status" value="1"/>
</dbReference>
<dbReference type="OrthoDB" id="9772751at2"/>
<evidence type="ECO:0000259" key="1">
    <source>
        <dbReference type="Pfam" id="PF13649"/>
    </source>
</evidence>
<reference evidence="2 3" key="1">
    <citation type="submission" date="2013-05" db="EMBL/GenBank/DDBJ databases">
        <title>Draft genome sequence of Rubidibacter lacunae KORDI 51-2.</title>
        <authorList>
            <person name="Choi D.H."/>
            <person name="Noh J.H."/>
            <person name="Kwon K.-K."/>
            <person name="Lee J.-H."/>
            <person name="Ryu J.-Y."/>
        </authorList>
    </citation>
    <scope>NUCLEOTIDE SEQUENCE [LARGE SCALE GENOMIC DNA]</scope>
    <source>
        <strain evidence="2 3">KORDI 51-2</strain>
    </source>
</reference>
<proteinExistence type="predicted"/>
<keyword evidence="2" id="KW-0808">Transferase</keyword>
<evidence type="ECO:0000313" key="3">
    <source>
        <dbReference type="Proteomes" id="UP000016960"/>
    </source>
</evidence>
<dbReference type="RefSeq" id="WP_022604863.1">
    <property type="nucleotide sequence ID" value="NZ_ASSJ01000017.1"/>
</dbReference>
<accession>U5DRZ8</accession>
<dbReference type="PATRIC" id="fig|582515.4.peg.851"/>
<dbReference type="eggNOG" id="COG2226">
    <property type="taxonomic scope" value="Bacteria"/>
</dbReference>
<dbReference type="FunCoup" id="U5DRZ8">
    <property type="interactions" value="11"/>
</dbReference>
<dbReference type="InParanoid" id="U5DRZ8"/>
<dbReference type="AlphaFoldDB" id="U5DRZ8"/>
<evidence type="ECO:0000313" key="2">
    <source>
        <dbReference type="EMBL" id="ERN42460.1"/>
    </source>
</evidence>
<sequence length="221" mass="24825">MDNTATAHLAWDSRWQTDSGREDWLQAEPDVVEFSSHLLTQLSQLSTKRALDLGCGVGRHAIQLAQLGFEVSGLDGSSAGLEFATKTAEEQGVAIDFIQGSMESLPYPDMTFDYVLAFNVIYHGDRPVVSRCISEIHRILKPGGFFQGTMLSKRNGNYGKGTEISANTFVDLNNGDKDHPHFYCNAEELCELLHNFELLSLIDRVHKKPNSWHWHLIAERF</sequence>
<dbReference type="STRING" id="582515.KR51_00007690"/>
<comment type="caution">
    <text evidence="2">The sequence shown here is derived from an EMBL/GenBank/DDBJ whole genome shotgun (WGS) entry which is preliminary data.</text>
</comment>
<dbReference type="Gene3D" id="3.40.50.150">
    <property type="entry name" value="Vaccinia Virus protein VP39"/>
    <property type="match status" value="1"/>
</dbReference>
<feature type="domain" description="Methyltransferase" evidence="1">
    <location>
        <begin position="51"/>
        <end position="144"/>
    </location>
</feature>
<dbReference type="Pfam" id="PF13649">
    <property type="entry name" value="Methyltransf_25"/>
    <property type="match status" value="1"/>
</dbReference>
<dbReference type="GO" id="GO:0008168">
    <property type="term" value="F:methyltransferase activity"/>
    <property type="evidence" value="ECO:0007669"/>
    <property type="project" value="UniProtKB-KW"/>
</dbReference>
<dbReference type="Proteomes" id="UP000016960">
    <property type="component" value="Unassembled WGS sequence"/>
</dbReference>
<dbReference type="InterPro" id="IPR029063">
    <property type="entry name" value="SAM-dependent_MTases_sf"/>
</dbReference>
<keyword evidence="3" id="KW-1185">Reference proteome</keyword>
<dbReference type="SUPFAM" id="SSF53335">
    <property type="entry name" value="S-adenosyl-L-methionine-dependent methyltransferases"/>
    <property type="match status" value="1"/>
</dbReference>